<dbReference type="InterPro" id="IPR050951">
    <property type="entry name" value="Retrovirus_Pol_polyprotein"/>
</dbReference>
<evidence type="ECO:0000313" key="1">
    <source>
        <dbReference type="EMBL" id="KAJ8762646.1"/>
    </source>
</evidence>
<keyword evidence="2" id="KW-1185">Reference proteome</keyword>
<dbReference type="Proteomes" id="UP001159364">
    <property type="component" value="Linkage Group LG06"/>
</dbReference>
<dbReference type="AlphaFoldDB" id="A0AAV8T8D7"/>
<evidence type="ECO:0008006" key="3">
    <source>
        <dbReference type="Google" id="ProtNLM"/>
    </source>
</evidence>
<organism evidence="1 2">
    <name type="scientific">Erythroxylum novogranatense</name>
    <dbReference type="NCBI Taxonomy" id="1862640"/>
    <lineage>
        <taxon>Eukaryota</taxon>
        <taxon>Viridiplantae</taxon>
        <taxon>Streptophyta</taxon>
        <taxon>Embryophyta</taxon>
        <taxon>Tracheophyta</taxon>
        <taxon>Spermatophyta</taxon>
        <taxon>Magnoliopsida</taxon>
        <taxon>eudicotyledons</taxon>
        <taxon>Gunneridae</taxon>
        <taxon>Pentapetalae</taxon>
        <taxon>rosids</taxon>
        <taxon>fabids</taxon>
        <taxon>Malpighiales</taxon>
        <taxon>Erythroxylaceae</taxon>
        <taxon>Erythroxylum</taxon>
    </lineage>
</organism>
<comment type="caution">
    <text evidence="1">The sequence shown here is derived from an EMBL/GenBank/DDBJ whole genome shotgun (WGS) entry which is preliminary data.</text>
</comment>
<gene>
    <name evidence="1" type="ORF">K2173_010667</name>
</gene>
<dbReference type="PANTHER" id="PTHR37984:SF5">
    <property type="entry name" value="PROTEIN NYNRIN-LIKE"/>
    <property type="match status" value="1"/>
</dbReference>
<dbReference type="PANTHER" id="PTHR37984">
    <property type="entry name" value="PROTEIN CBG26694"/>
    <property type="match status" value="1"/>
</dbReference>
<name>A0AAV8T8D7_9ROSI</name>
<dbReference type="SUPFAM" id="SSF56672">
    <property type="entry name" value="DNA/RNA polymerases"/>
    <property type="match status" value="1"/>
</dbReference>
<dbReference type="EMBL" id="JAIWQS010000006">
    <property type="protein sequence ID" value="KAJ8762646.1"/>
    <property type="molecule type" value="Genomic_DNA"/>
</dbReference>
<dbReference type="InterPro" id="IPR043128">
    <property type="entry name" value="Rev_trsase/Diguanyl_cyclase"/>
</dbReference>
<evidence type="ECO:0000313" key="2">
    <source>
        <dbReference type="Proteomes" id="UP001159364"/>
    </source>
</evidence>
<dbReference type="Gene3D" id="3.30.70.270">
    <property type="match status" value="3"/>
</dbReference>
<reference evidence="1 2" key="1">
    <citation type="submission" date="2021-09" db="EMBL/GenBank/DDBJ databases">
        <title>Genomic insights and catalytic innovation underlie evolution of tropane alkaloids biosynthesis.</title>
        <authorList>
            <person name="Wang Y.-J."/>
            <person name="Tian T."/>
            <person name="Huang J.-P."/>
            <person name="Huang S.-X."/>
        </authorList>
    </citation>
    <scope>NUCLEOTIDE SEQUENCE [LARGE SCALE GENOMIC DNA]</scope>
    <source>
        <strain evidence="1">KIB-2018</strain>
        <tissue evidence="1">Leaf</tissue>
    </source>
</reference>
<protein>
    <recommendedName>
        <fullName evidence="3">Reverse transcriptase</fullName>
    </recommendedName>
</protein>
<dbReference type="InterPro" id="IPR043502">
    <property type="entry name" value="DNA/RNA_pol_sf"/>
</dbReference>
<sequence>MCIDYRALNKVTIKNKYPVPLIQDLMDRLSRAEVFTKLDLRSGVNMAEHMEHLRRVFERLRQPKLYVKMEKCEFSQLEIRFLGHVVSKGQVRMDLKKVKATVEWQAPTTVRELRSFLSLVNYYRQFIVGYSKKATPLTDLLKKK</sequence>
<accession>A0AAV8T8D7</accession>
<proteinExistence type="predicted"/>
<dbReference type="CDD" id="cd01647">
    <property type="entry name" value="RT_LTR"/>
    <property type="match status" value="1"/>
</dbReference>